<evidence type="ECO:0000256" key="6">
    <source>
        <dbReference type="ARBA" id="ARBA00022889"/>
    </source>
</evidence>
<comment type="caution">
    <text evidence="8">Lacks conserved residue(s) required for the propagation of feature annotation.</text>
</comment>
<dbReference type="InterPro" id="IPR050525">
    <property type="entry name" value="ECM_Assembly_Org"/>
</dbReference>
<protein>
    <submittedName>
        <fullName evidence="13">Uncharacterized protein</fullName>
    </submittedName>
</protein>
<dbReference type="SMART" id="SM00327">
    <property type="entry name" value="VWA"/>
    <property type="match status" value="2"/>
</dbReference>
<gene>
    <name evidence="13" type="ORF">RRG08_017031</name>
</gene>
<keyword evidence="5" id="KW-0677">Repeat</keyword>
<dbReference type="Proteomes" id="UP001283361">
    <property type="component" value="Unassembled WGS sequence"/>
</dbReference>
<feature type="signal peptide" evidence="10">
    <location>
        <begin position="1"/>
        <end position="23"/>
    </location>
</feature>
<comment type="subcellular location">
    <subcellularLocation>
        <location evidence="1">Secreted</location>
        <location evidence="1">Extracellular space</location>
        <location evidence="1">Extracellular matrix</location>
    </subcellularLocation>
</comment>
<dbReference type="PANTHER" id="PTHR24020">
    <property type="entry name" value="COLLAGEN ALPHA"/>
    <property type="match status" value="1"/>
</dbReference>
<evidence type="ECO:0000259" key="11">
    <source>
        <dbReference type="PROSITE" id="PS50234"/>
    </source>
</evidence>
<evidence type="ECO:0000313" key="14">
    <source>
        <dbReference type="Proteomes" id="UP001283361"/>
    </source>
</evidence>
<evidence type="ECO:0000256" key="3">
    <source>
        <dbReference type="ARBA" id="ARBA00022530"/>
    </source>
</evidence>
<keyword evidence="4 10" id="KW-0732">Signal</keyword>
<dbReference type="Pfam" id="PF01549">
    <property type="entry name" value="ShK"/>
    <property type="match status" value="3"/>
</dbReference>
<evidence type="ECO:0000259" key="12">
    <source>
        <dbReference type="PROSITE" id="PS51670"/>
    </source>
</evidence>
<dbReference type="InterPro" id="IPR002035">
    <property type="entry name" value="VWF_A"/>
</dbReference>
<name>A0AAE1CPJ4_9GAST</name>
<keyword evidence="7" id="KW-0176">Collagen</keyword>
<dbReference type="Gene3D" id="3.40.50.410">
    <property type="entry name" value="von Willebrand factor, type A domain"/>
    <property type="match status" value="2"/>
</dbReference>
<organism evidence="13 14">
    <name type="scientific">Elysia crispata</name>
    <name type="common">lettuce slug</name>
    <dbReference type="NCBI Taxonomy" id="231223"/>
    <lineage>
        <taxon>Eukaryota</taxon>
        <taxon>Metazoa</taxon>
        <taxon>Spiralia</taxon>
        <taxon>Lophotrochozoa</taxon>
        <taxon>Mollusca</taxon>
        <taxon>Gastropoda</taxon>
        <taxon>Heterobranchia</taxon>
        <taxon>Euthyneura</taxon>
        <taxon>Panpulmonata</taxon>
        <taxon>Sacoglossa</taxon>
        <taxon>Placobranchoidea</taxon>
        <taxon>Plakobranchidae</taxon>
        <taxon>Elysia</taxon>
    </lineage>
</organism>
<feature type="domain" description="ShKT" evidence="12">
    <location>
        <begin position="566"/>
        <end position="601"/>
    </location>
</feature>
<dbReference type="CDD" id="cd01450">
    <property type="entry name" value="vWFA_subfamily_ECM"/>
    <property type="match status" value="1"/>
</dbReference>
<dbReference type="SMART" id="SM00254">
    <property type="entry name" value="ShKT"/>
    <property type="match status" value="3"/>
</dbReference>
<dbReference type="EMBL" id="JAWDGP010007289">
    <property type="protein sequence ID" value="KAK3726724.1"/>
    <property type="molecule type" value="Genomic_DNA"/>
</dbReference>
<feature type="compositionally biased region" description="Polar residues" evidence="9">
    <location>
        <begin position="240"/>
        <end position="259"/>
    </location>
</feature>
<evidence type="ECO:0000256" key="2">
    <source>
        <dbReference type="ARBA" id="ARBA00022525"/>
    </source>
</evidence>
<evidence type="ECO:0000313" key="13">
    <source>
        <dbReference type="EMBL" id="KAK3726724.1"/>
    </source>
</evidence>
<sequence length="724" mass="77571">MDSAIFNAFFVTSTCFFLAHVNSATDSSSCNQPIDLAFAVDSSYSVGVTNFEESLGLVKAVSSRLDIGTDKVQVALVQFSNVARVEFSLREATSIDDVVRRLDGVNYTEGNTQTGAALNLLREDVFTAAHGDRPGVPNLAVIITDGASSDHHTLMNESSLLEQSDLTVLAVSVGFVTHPDELRAMAGREILRVNSYAELVALADEVVRLVCSTTLTTNQADNTVSSTTSNSLTAAPSSSRGATSTHELASTKQPVPSTTPATPVFVSQIDLLSTELSMLYSTSQQQVSSVSLSDCQGRAVDIVIVVDSSNSVGVDNFHKIQTFLVSLVDSLDTGPATTRVGIIIFSDDATMVVRLEDTTNKTNLKSAILNIQYTGGGTNTAAALKLLSSTVFSRPTRHSNIPQVAVVLTDGLSSNTMVTKIQAEHLHAMGVKLFAIGIGNKASIEELEIIGSKPSAQFVIAMSSFNNLSSYGANFVASACKAFPRWSDLIVTSGSPSVSVTGASVEPSQRITPAVEVNLGDEQCFDVHENCHGFGRDVCSDFEQWARAHCAATCKFCARNVSDEICEDSITNCKDYGTYVCENPFYLKWAWENCAAHCGLCEASNGIQTTKSTPLNETTHPSVAETFPEPTSFLDPDCSDTISDCANYGGHSACVDYHAWASVRCREFCGFCSRFVVVNATVVNGIRCPEWKLPVECTMDYSNKTCCPIPSCPDGFVLTAKREN</sequence>
<reference evidence="13" key="1">
    <citation type="journal article" date="2023" name="G3 (Bethesda)">
        <title>A reference genome for the long-term kleptoplast-retaining sea slug Elysia crispata morphotype clarki.</title>
        <authorList>
            <person name="Eastman K.E."/>
            <person name="Pendleton A.L."/>
            <person name="Shaikh M.A."/>
            <person name="Suttiyut T."/>
            <person name="Ogas R."/>
            <person name="Tomko P."/>
            <person name="Gavelis G."/>
            <person name="Widhalm J.R."/>
            <person name="Wisecaver J.H."/>
        </authorList>
    </citation>
    <scope>NUCLEOTIDE SEQUENCE</scope>
    <source>
        <strain evidence="13">ECLA1</strain>
    </source>
</reference>
<dbReference type="PANTHER" id="PTHR24020:SF84">
    <property type="entry name" value="VWFA DOMAIN-CONTAINING PROTEIN"/>
    <property type="match status" value="1"/>
</dbReference>
<keyword evidence="14" id="KW-1185">Reference proteome</keyword>
<dbReference type="InterPro" id="IPR036465">
    <property type="entry name" value="vWFA_dom_sf"/>
</dbReference>
<dbReference type="AlphaFoldDB" id="A0AAE1CPJ4"/>
<evidence type="ECO:0000256" key="9">
    <source>
        <dbReference type="SAM" id="MobiDB-lite"/>
    </source>
</evidence>
<dbReference type="Pfam" id="PF00092">
    <property type="entry name" value="VWA"/>
    <property type="match status" value="2"/>
</dbReference>
<dbReference type="Gene3D" id="1.10.10.1940">
    <property type="match status" value="1"/>
</dbReference>
<feature type="domain" description="VWFA" evidence="11">
    <location>
        <begin position="301"/>
        <end position="475"/>
    </location>
</feature>
<dbReference type="FunFam" id="3.40.50.410:FF:000003">
    <property type="entry name" value="Collagen type VI alpha 3 chain"/>
    <property type="match status" value="1"/>
</dbReference>
<evidence type="ECO:0000256" key="8">
    <source>
        <dbReference type="PROSITE-ProRule" id="PRU01005"/>
    </source>
</evidence>
<proteinExistence type="predicted"/>
<dbReference type="PROSITE" id="PS51670">
    <property type="entry name" value="SHKT"/>
    <property type="match status" value="1"/>
</dbReference>
<dbReference type="InterPro" id="IPR003582">
    <property type="entry name" value="ShKT_dom"/>
</dbReference>
<keyword evidence="6" id="KW-0130">Cell adhesion</keyword>
<dbReference type="GO" id="GO:0005581">
    <property type="term" value="C:collagen trimer"/>
    <property type="evidence" value="ECO:0007669"/>
    <property type="project" value="UniProtKB-KW"/>
</dbReference>
<evidence type="ECO:0000256" key="5">
    <source>
        <dbReference type="ARBA" id="ARBA00022737"/>
    </source>
</evidence>
<evidence type="ECO:0000256" key="10">
    <source>
        <dbReference type="SAM" id="SignalP"/>
    </source>
</evidence>
<keyword evidence="3" id="KW-0272">Extracellular matrix</keyword>
<keyword evidence="2" id="KW-0964">Secreted</keyword>
<comment type="caution">
    <text evidence="13">The sequence shown here is derived from an EMBL/GenBank/DDBJ whole genome shotgun (WGS) entry which is preliminary data.</text>
</comment>
<evidence type="ECO:0000256" key="7">
    <source>
        <dbReference type="ARBA" id="ARBA00023119"/>
    </source>
</evidence>
<feature type="domain" description="VWFA" evidence="11">
    <location>
        <begin position="35"/>
        <end position="210"/>
    </location>
</feature>
<dbReference type="PROSITE" id="PS50234">
    <property type="entry name" value="VWFA"/>
    <property type="match status" value="2"/>
</dbReference>
<feature type="region of interest" description="Disordered" evidence="9">
    <location>
        <begin position="220"/>
        <end position="259"/>
    </location>
</feature>
<dbReference type="GO" id="GO:0007155">
    <property type="term" value="P:cell adhesion"/>
    <property type="evidence" value="ECO:0007669"/>
    <property type="project" value="UniProtKB-KW"/>
</dbReference>
<dbReference type="SUPFAM" id="SSF53300">
    <property type="entry name" value="vWA-like"/>
    <property type="match status" value="2"/>
</dbReference>
<dbReference type="PRINTS" id="PR00453">
    <property type="entry name" value="VWFADOMAIN"/>
</dbReference>
<feature type="compositionally biased region" description="Low complexity" evidence="9">
    <location>
        <begin position="222"/>
        <end position="239"/>
    </location>
</feature>
<evidence type="ECO:0000256" key="4">
    <source>
        <dbReference type="ARBA" id="ARBA00022729"/>
    </source>
</evidence>
<accession>A0AAE1CPJ4</accession>
<evidence type="ECO:0000256" key="1">
    <source>
        <dbReference type="ARBA" id="ARBA00004498"/>
    </source>
</evidence>
<feature type="chain" id="PRO_5041943980" evidence="10">
    <location>
        <begin position="24"/>
        <end position="724"/>
    </location>
</feature>